<comment type="caution">
    <text evidence="5">The sequence shown here is derived from an EMBL/GenBank/DDBJ whole genome shotgun (WGS) entry which is preliminary data.</text>
</comment>
<evidence type="ECO:0000256" key="1">
    <source>
        <dbReference type="ARBA" id="ARBA00010062"/>
    </source>
</evidence>
<dbReference type="EMBL" id="JACIEE010000001">
    <property type="protein sequence ID" value="MBB3975039.1"/>
    <property type="molecule type" value="Genomic_DNA"/>
</dbReference>
<evidence type="ECO:0000259" key="4">
    <source>
        <dbReference type="Pfam" id="PF13458"/>
    </source>
</evidence>
<dbReference type="PANTHER" id="PTHR47151">
    <property type="entry name" value="LEU/ILE/VAL-BINDING ABC TRANSPORTER SUBUNIT"/>
    <property type="match status" value="1"/>
</dbReference>
<evidence type="ECO:0000313" key="5">
    <source>
        <dbReference type="EMBL" id="MBB3975039.1"/>
    </source>
</evidence>
<dbReference type="RefSeq" id="WP_183797980.1">
    <property type="nucleotide sequence ID" value="NZ_JACIEE010000001.1"/>
</dbReference>
<dbReference type="SUPFAM" id="SSF53822">
    <property type="entry name" value="Periplasmic binding protein-like I"/>
    <property type="match status" value="1"/>
</dbReference>
<evidence type="ECO:0000256" key="2">
    <source>
        <dbReference type="ARBA" id="ARBA00022729"/>
    </source>
</evidence>
<feature type="chain" id="PRO_5031529241" evidence="3">
    <location>
        <begin position="22"/>
        <end position="361"/>
    </location>
</feature>
<keyword evidence="6" id="KW-1185">Reference proteome</keyword>
<evidence type="ECO:0000256" key="3">
    <source>
        <dbReference type="SAM" id="SignalP"/>
    </source>
</evidence>
<dbReference type="Gene3D" id="3.40.50.2300">
    <property type="match status" value="2"/>
</dbReference>
<feature type="domain" description="Leucine-binding protein" evidence="4">
    <location>
        <begin position="25"/>
        <end position="349"/>
    </location>
</feature>
<reference evidence="5 6" key="1">
    <citation type="submission" date="2020-08" db="EMBL/GenBank/DDBJ databases">
        <title>Genomic Encyclopedia of Type Strains, Phase IV (KMG-IV): sequencing the most valuable type-strain genomes for metagenomic binning, comparative biology and taxonomic classification.</title>
        <authorList>
            <person name="Goeker M."/>
        </authorList>
    </citation>
    <scope>NUCLEOTIDE SEQUENCE [LARGE SCALE GENOMIC DNA]</scope>
    <source>
        <strain evidence="5 6">DSM 100211</strain>
    </source>
</reference>
<comment type="similarity">
    <text evidence="1">Belongs to the leucine-binding protein family.</text>
</comment>
<dbReference type="PANTHER" id="PTHR47151:SF2">
    <property type="entry name" value="AMINO ACID BINDING PROTEIN"/>
    <property type="match status" value="1"/>
</dbReference>
<feature type="signal peptide" evidence="3">
    <location>
        <begin position="1"/>
        <end position="21"/>
    </location>
</feature>
<dbReference type="Pfam" id="PF13458">
    <property type="entry name" value="Peripla_BP_6"/>
    <property type="match status" value="1"/>
</dbReference>
<sequence>MLRRLLLGILPLIALADPAVAAGPRIAVVAPASGPLAILGEQVRAGARVAARASGAELVEIGEACSEQGDSAIAPAIVSAKAVAAIGFLCTEDLQSVLPALAEAGIPVLTLSARSGVLMEDALKRNWPLFRLAPAPGMEAQKAVDVIAAEWATEPFALIDDGTIHARELVEAVRLKLEERGMKPVFVDTYRPAQEQQIGLVRRLVRAGATRVFVGGDRGDMAIILRDARAERLPLSFMGGEMLMAADAQIKLANGAQAIVLPADGVTPEGIALAAAMKETGIIAEGYVFPAHAAVTVVSRAAAAASAANQPLDVLLRQQTFPTVLGAIGFGENHELRDNPYRRMEWRDGRFQPLGNATAGE</sequence>
<dbReference type="AlphaFoldDB" id="A0A7W6D379"/>
<gene>
    <name evidence="5" type="ORF">GGQ64_000215</name>
</gene>
<keyword evidence="2 3" id="KW-0732">Signal</keyword>
<dbReference type="Proteomes" id="UP000574761">
    <property type="component" value="Unassembled WGS sequence"/>
</dbReference>
<organism evidence="5 6">
    <name type="scientific">Mycoplana azooxidifex</name>
    <dbReference type="NCBI Taxonomy" id="1636188"/>
    <lineage>
        <taxon>Bacteria</taxon>
        <taxon>Pseudomonadati</taxon>
        <taxon>Pseudomonadota</taxon>
        <taxon>Alphaproteobacteria</taxon>
        <taxon>Hyphomicrobiales</taxon>
        <taxon>Rhizobiaceae</taxon>
        <taxon>Mycoplana</taxon>
    </lineage>
</organism>
<evidence type="ECO:0000313" key="6">
    <source>
        <dbReference type="Proteomes" id="UP000574761"/>
    </source>
</evidence>
<name>A0A7W6D379_9HYPH</name>
<accession>A0A7W6D379</accession>
<dbReference type="InterPro" id="IPR028081">
    <property type="entry name" value="Leu-bd"/>
</dbReference>
<dbReference type="InterPro" id="IPR028082">
    <property type="entry name" value="Peripla_BP_I"/>
</dbReference>
<protein>
    <submittedName>
        <fullName evidence="5">Branched-chain amino acid transport system substrate-binding protein</fullName>
    </submittedName>
</protein>
<proteinExistence type="inferred from homology"/>